<dbReference type="EMBL" id="FOAA01000002">
    <property type="protein sequence ID" value="SEK50459.1"/>
    <property type="molecule type" value="Genomic_DNA"/>
</dbReference>
<accession>A0A1H7HJJ9</accession>
<proteinExistence type="predicted"/>
<dbReference type="AlphaFoldDB" id="A0A1H7HJJ9"/>
<keyword evidence="2" id="KW-1185">Reference proteome</keyword>
<evidence type="ECO:0000313" key="2">
    <source>
        <dbReference type="Proteomes" id="UP000199256"/>
    </source>
</evidence>
<dbReference type="STRING" id="1396821.SAMN05444515_102187"/>
<protein>
    <recommendedName>
        <fullName evidence="3">CHAD domain-containing protein</fullName>
    </recommendedName>
</protein>
<dbReference type="RefSeq" id="WP_090250969.1">
    <property type="nucleotide sequence ID" value="NZ_FOAA01000002.1"/>
</dbReference>
<evidence type="ECO:0000313" key="1">
    <source>
        <dbReference type="EMBL" id="SEK50459.1"/>
    </source>
</evidence>
<dbReference type="Proteomes" id="UP000199256">
    <property type="component" value="Unassembled WGS sequence"/>
</dbReference>
<evidence type="ECO:0008006" key="3">
    <source>
        <dbReference type="Google" id="ProtNLM"/>
    </source>
</evidence>
<sequence>MDPRIVEASFEFDPATVKHLRAQWLALMETSLWGDLKTSKIGTLPRLRKRWLELGEHLASLTRDRRWIPQPRERVKGAMAASLNLRDTLLHVERSLQVLGGGEDFAAFEKDILQFRHELLQFMEHHEKAWCDLLESQYDPPDN</sequence>
<reference evidence="2" key="1">
    <citation type="submission" date="2016-10" db="EMBL/GenBank/DDBJ databases">
        <authorList>
            <person name="Varghese N."/>
            <person name="Submissions S."/>
        </authorList>
    </citation>
    <scope>NUCLEOTIDE SEQUENCE [LARGE SCALE GENOMIC DNA]</scope>
    <source>
        <strain evidence="2">DSM 241</strain>
    </source>
</reference>
<organism evidence="1 2">
    <name type="scientific">Ectothiorhodospira marina</name>
    <dbReference type="NCBI Taxonomy" id="1396821"/>
    <lineage>
        <taxon>Bacteria</taxon>
        <taxon>Pseudomonadati</taxon>
        <taxon>Pseudomonadota</taxon>
        <taxon>Gammaproteobacteria</taxon>
        <taxon>Chromatiales</taxon>
        <taxon>Ectothiorhodospiraceae</taxon>
        <taxon>Ectothiorhodospira</taxon>
    </lineage>
</organism>
<name>A0A1H7HJJ9_9GAMM</name>
<dbReference type="OrthoDB" id="5295983at2"/>
<gene>
    <name evidence="1" type="ORF">SAMN05444515_102187</name>
</gene>